<evidence type="ECO:0000256" key="5">
    <source>
        <dbReference type="ARBA" id="ARBA00023015"/>
    </source>
</evidence>
<dbReference type="PROSITE" id="PS51755">
    <property type="entry name" value="OMPR_PHOB"/>
    <property type="match status" value="1"/>
</dbReference>
<keyword evidence="3 8" id="KW-0597">Phosphoprotein</keyword>
<dbReference type="Pfam" id="PF00072">
    <property type="entry name" value="Response_reg"/>
    <property type="match status" value="1"/>
</dbReference>
<dbReference type="Proteomes" id="UP000186308">
    <property type="component" value="Unassembled WGS sequence"/>
</dbReference>
<reference evidence="12 13" key="1">
    <citation type="submission" date="2017-01" db="EMBL/GenBank/DDBJ databases">
        <authorList>
            <person name="Varghese N."/>
            <person name="Submissions S."/>
        </authorList>
    </citation>
    <scope>NUCLEOTIDE SEQUENCE [LARGE SCALE GENOMIC DNA]</scope>
    <source>
        <strain evidence="12 13">ATCC 35905</strain>
    </source>
</reference>
<dbReference type="GO" id="GO:0000987">
    <property type="term" value="F:cis-regulatory region sequence-specific DNA binding"/>
    <property type="evidence" value="ECO:0007669"/>
    <property type="project" value="UniProtKB-ARBA"/>
</dbReference>
<feature type="DNA-binding region" description="OmpR/PhoB-type" evidence="9">
    <location>
        <begin position="128"/>
        <end position="228"/>
    </location>
</feature>
<dbReference type="Gene3D" id="1.10.10.10">
    <property type="entry name" value="Winged helix-like DNA-binding domain superfamily/Winged helix DNA-binding domain"/>
    <property type="match status" value="1"/>
</dbReference>
<comment type="caution">
    <text evidence="12">The sequence shown here is derived from an EMBL/GenBank/DDBJ whole genome shotgun (WGS) entry which is preliminary data.</text>
</comment>
<evidence type="ECO:0000313" key="13">
    <source>
        <dbReference type="Proteomes" id="UP000186308"/>
    </source>
</evidence>
<name>A0A8G2FFR9_ACIRU</name>
<evidence type="ECO:0000256" key="9">
    <source>
        <dbReference type="PROSITE-ProRule" id="PRU01091"/>
    </source>
</evidence>
<dbReference type="EMBL" id="FTNE01000004">
    <property type="protein sequence ID" value="SIQ39876.1"/>
    <property type="molecule type" value="Genomic_DNA"/>
</dbReference>
<keyword evidence="13" id="KW-1185">Reference proteome</keyword>
<feature type="domain" description="Response regulatory" evidence="10">
    <location>
        <begin position="5"/>
        <end position="118"/>
    </location>
</feature>
<dbReference type="AlphaFoldDB" id="A0A8G2FFR9"/>
<dbReference type="InterPro" id="IPR016032">
    <property type="entry name" value="Sig_transdc_resp-reg_C-effctor"/>
</dbReference>
<dbReference type="GO" id="GO:0000156">
    <property type="term" value="F:phosphorelay response regulator activity"/>
    <property type="evidence" value="ECO:0007669"/>
    <property type="project" value="TreeGrafter"/>
</dbReference>
<protein>
    <submittedName>
        <fullName evidence="12">Two-component system, OmpR family, KDP operon response regulator KdpE</fullName>
    </submittedName>
</protein>
<gene>
    <name evidence="12" type="ORF">SAMN05421828_104110</name>
</gene>
<dbReference type="InterPro" id="IPR039420">
    <property type="entry name" value="WalR-like"/>
</dbReference>
<dbReference type="InterPro" id="IPR001789">
    <property type="entry name" value="Sig_transdc_resp-reg_receiver"/>
</dbReference>
<dbReference type="InterPro" id="IPR001867">
    <property type="entry name" value="OmpR/PhoB-type_DNA-bd"/>
</dbReference>
<dbReference type="Gene3D" id="6.10.250.690">
    <property type="match status" value="1"/>
</dbReference>
<evidence type="ECO:0000313" key="12">
    <source>
        <dbReference type="EMBL" id="SIQ39876.1"/>
    </source>
</evidence>
<dbReference type="SMART" id="SM00862">
    <property type="entry name" value="Trans_reg_C"/>
    <property type="match status" value="1"/>
</dbReference>
<evidence type="ECO:0000256" key="3">
    <source>
        <dbReference type="ARBA" id="ARBA00022553"/>
    </source>
</evidence>
<dbReference type="SUPFAM" id="SSF46894">
    <property type="entry name" value="C-terminal effector domain of the bipartite response regulators"/>
    <property type="match status" value="1"/>
</dbReference>
<dbReference type="SMART" id="SM00448">
    <property type="entry name" value="REC"/>
    <property type="match status" value="1"/>
</dbReference>
<proteinExistence type="predicted"/>
<dbReference type="GO" id="GO:0045893">
    <property type="term" value="P:positive regulation of DNA-templated transcription"/>
    <property type="evidence" value="ECO:0007669"/>
    <property type="project" value="UniProtKB-ARBA"/>
</dbReference>
<dbReference type="Gene3D" id="3.40.50.2300">
    <property type="match status" value="1"/>
</dbReference>
<dbReference type="FunFam" id="3.40.50.2300:FF:000021">
    <property type="entry name" value="Two-component system response regulator KdpE"/>
    <property type="match status" value="1"/>
</dbReference>
<evidence type="ECO:0000256" key="7">
    <source>
        <dbReference type="ARBA" id="ARBA00023163"/>
    </source>
</evidence>
<dbReference type="GO" id="GO:0005829">
    <property type="term" value="C:cytosol"/>
    <property type="evidence" value="ECO:0007669"/>
    <property type="project" value="TreeGrafter"/>
</dbReference>
<keyword evidence="6 9" id="KW-0238">DNA-binding</keyword>
<dbReference type="InterPro" id="IPR011006">
    <property type="entry name" value="CheY-like_superfamily"/>
</dbReference>
<keyword evidence="4" id="KW-0902">Two-component regulatory system</keyword>
<comment type="subcellular location">
    <subcellularLocation>
        <location evidence="1">Cytoplasm</location>
    </subcellularLocation>
</comment>
<dbReference type="InterPro" id="IPR036388">
    <property type="entry name" value="WH-like_DNA-bd_sf"/>
</dbReference>
<dbReference type="GO" id="GO:0032993">
    <property type="term" value="C:protein-DNA complex"/>
    <property type="evidence" value="ECO:0007669"/>
    <property type="project" value="TreeGrafter"/>
</dbReference>
<evidence type="ECO:0000256" key="4">
    <source>
        <dbReference type="ARBA" id="ARBA00023012"/>
    </source>
</evidence>
<accession>A0A8G2FFR9</accession>
<dbReference type="Pfam" id="PF00486">
    <property type="entry name" value="Trans_reg_C"/>
    <property type="match status" value="1"/>
</dbReference>
<evidence type="ECO:0000256" key="6">
    <source>
        <dbReference type="ARBA" id="ARBA00023125"/>
    </source>
</evidence>
<feature type="modified residue" description="4-aspartylphosphate" evidence="8">
    <location>
        <position position="54"/>
    </location>
</feature>
<evidence type="ECO:0000256" key="1">
    <source>
        <dbReference type="ARBA" id="ARBA00004496"/>
    </source>
</evidence>
<sequence length="233" mass="25365">MITGNILVVDDEPQIHRFLKPALEAAGFTALRAETGTEALRLAASVAPDLILLDLGLPDIDGQAVLVRLRAFCSAPVIVLSARDREVEKIAALDGGAHDYVEKPFALGELLARIRAALRLHAHAGDPSPGLTLGNLTLDPERRAASLLIEGQSTDLGLTRIQYTLLALFVRNQGRVLTHRQVLTAVWGPAHTEDIAYLRIYVSQLRRKLIDTGFSLITEPGIGYRLTETVRAK</sequence>
<evidence type="ECO:0000259" key="11">
    <source>
        <dbReference type="PROSITE" id="PS51755"/>
    </source>
</evidence>
<organism evidence="12 13">
    <name type="scientific">Acidiphilium rubrum</name>
    <dbReference type="NCBI Taxonomy" id="526"/>
    <lineage>
        <taxon>Bacteria</taxon>
        <taxon>Pseudomonadati</taxon>
        <taxon>Pseudomonadota</taxon>
        <taxon>Alphaproteobacteria</taxon>
        <taxon>Acetobacterales</taxon>
        <taxon>Acidocellaceae</taxon>
        <taxon>Acidiphilium</taxon>
    </lineage>
</organism>
<keyword evidence="7" id="KW-0804">Transcription</keyword>
<evidence type="ECO:0000256" key="8">
    <source>
        <dbReference type="PROSITE-ProRule" id="PRU00169"/>
    </source>
</evidence>
<evidence type="ECO:0000259" key="10">
    <source>
        <dbReference type="PROSITE" id="PS50110"/>
    </source>
</evidence>
<dbReference type="CDD" id="cd00383">
    <property type="entry name" value="trans_reg_C"/>
    <property type="match status" value="1"/>
</dbReference>
<feature type="domain" description="OmpR/PhoB-type" evidence="11">
    <location>
        <begin position="128"/>
        <end position="228"/>
    </location>
</feature>
<dbReference type="RefSeq" id="WP_029310504.1">
    <property type="nucleotide sequence ID" value="NZ_FTNE01000004.1"/>
</dbReference>
<dbReference type="SUPFAM" id="SSF52172">
    <property type="entry name" value="CheY-like"/>
    <property type="match status" value="1"/>
</dbReference>
<evidence type="ECO:0000256" key="2">
    <source>
        <dbReference type="ARBA" id="ARBA00022490"/>
    </source>
</evidence>
<dbReference type="PANTHER" id="PTHR48111">
    <property type="entry name" value="REGULATOR OF RPOS"/>
    <property type="match status" value="1"/>
</dbReference>
<dbReference type="PROSITE" id="PS50110">
    <property type="entry name" value="RESPONSE_REGULATORY"/>
    <property type="match status" value="1"/>
</dbReference>
<dbReference type="GO" id="GO:0042802">
    <property type="term" value="F:identical protein binding"/>
    <property type="evidence" value="ECO:0007669"/>
    <property type="project" value="UniProtKB-ARBA"/>
</dbReference>
<keyword evidence="2" id="KW-0963">Cytoplasm</keyword>
<keyword evidence="5" id="KW-0805">Transcription regulation</keyword>
<dbReference type="PANTHER" id="PTHR48111:SF50">
    <property type="entry name" value="KDP OPERON TRANSCRIPTIONAL REGULATORY PROTEIN KDPE"/>
    <property type="match status" value="1"/>
</dbReference>
<dbReference type="OrthoDB" id="9802426at2"/>